<accession>A0A6J4VDT9</accession>
<dbReference type="SUPFAM" id="SSF50475">
    <property type="entry name" value="FMN-binding split barrel"/>
    <property type="match status" value="1"/>
</dbReference>
<dbReference type="NCBIfam" id="TIGR03667">
    <property type="entry name" value="Rv3369"/>
    <property type="match status" value="1"/>
</dbReference>
<feature type="domain" description="Pyridoxamine 5'-phosphate oxidase N-terminal" evidence="2">
    <location>
        <begin position="12"/>
        <end position="140"/>
    </location>
</feature>
<name>A0A6J4VDT9_9BACT</name>
<evidence type="ECO:0000256" key="1">
    <source>
        <dbReference type="ARBA" id="ARBA00023002"/>
    </source>
</evidence>
<dbReference type="PANTHER" id="PTHR35176">
    <property type="entry name" value="HEME OXYGENASE HI_0854-RELATED"/>
    <property type="match status" value="1"/>
</dbReference>
<dbReference type="PANTHER" id="PTHR35176:SF6">
    <property type="entry name" value="HEME OXYGENASE HI_0854-RELATED"/>
    <property type="match status" value="1"/>
</dbReference>
<sequence>MIINPTSELGAKVTRRVEEQTLAWLTTVASDGTPQPNPVWFLRDGDAFLIFSKPGQAKLANIARHPRVSLNLEATEDQEQITVFTGSAEVAGAASVGQDLLDRYAARYADRLPVIGMTRGQYEAAYTVVIRFTPDKLRGW</sequence>
<dbReference type="Pfam" id="PF01243">
    <property type="entry name" value="PNPOx_N"/>
    <property type="match status" value="1"/>
</dbReference>
<keyword evidence="1" id="KW-0560">Oxidoreductase</keyword>
<dbReference type="NCBIfam" id="TIGR03618">
    <property type="entry name" value="Rv1155_F420"/>
    <property type="match status" value="1"/>
</dbReference>
<proteinExistence type="predicted"/>
<dbReference type="EMBL" id="CADCWK010000340">
    <property type="protein sequence ID" value="CAA9573355.1"/>
    <property type="molecule type" value="Genomic_DNA"/>
</dbReference>
<dbReference type="InterPro" id="IPR011576">
    <property type="entry name" value="Pyridox_Oxase_N"/>
</dbReference>
<dbReference type="InterPro" id="IPR012349">
    <property type="entry name" value="Split_barrel_FMN-bd"/>
</dbReference>
<protein>
    <recommendedName>
        <fullName evidence="2">Pyridoxamine 5'-phosphate oxidase N-terminal domain-containing protein</fullName>
    </recommendedName>
</protein>
<dbReference type="GO" id="GO:0070967">
    <property type="term" value="F:coenzyme F420 binding"/>
    <property type="evidence" value="ECO:0007669"/>
    <property type="project" value="TreeGrafter"/>
</dbReference>
<dbReference type="AlphaFoldDB" id="A0A6J4VDT9"/>
<dbReference type="InterPro" id="IPR019966">
    <property type="entry name" value="F420-dep_enz_PPOX_Rv3369"/>
</dbReference>
<evidence type="ECO:0000313" key="3">
    <source>
        <dbReference type="EMBL" id="CAA9573355.1"/>
    </source>
</evidence>
<organism evidence="3">
    <name type="scientific">uncultured Thermomicrobiales bacterium</name>
    <dbReference type="NCBI Taxonomy" id="1645740"/>
    <lineage>
        <taxon>Bacteria</taxon>
        <taxon>Pseudomonadati</taxon>
        <taxon>Thermomicrobiota</taxon>
        <taxon>Thermomicrobia</taxon>
        <taxon>Thermomicrobiales</taxon>
        <taxon>environmental samples</taxon>
    </lineage>
</organism>
<dbReference type="GO" id="GO:0016627">
    <property type="term" value="F:oxidoreductase activity, acting on the CH-CH group of donors"/>
    <property type="evidence" value="ECO:0007669"/>
    <property type="project" value="TreeGrafter"/>
</dbReference>
<dbReference type="Gene3D" id="2.30.110.10">
    <property type="entry name" value="Electron Transport, Fmn-binding Protein, Chain A"/>
    <property type="match status" value="1"/>
</dbReference>
<dbReference type="GO" id="GO:0005829">
    <property type="term" value="C:cytosol"/>
    <property type="evidence" value="ECO:0007669"/>
    <property type="project" value="TreeGrafter"/>
</dbReference>
<gene>
    <name evidence="3" type="ORF">AVDCRST_MAG33-2774</name>
</gene>
<dbReference type="InterPro" id="IPR019920">
    <property type="entry name" value="F420-binding_dom_put"/>
</dbReference>
<reference evidence="3" key="1">
    <citation type="submission" date="2020-02" db="EMBL/GenBank/DDBJ databases">
        <authorList>
            <person name="Meier V. D."/>
        </authorList>
    </citation>
    <scope>NUCLEOTIDE SEQUENCE</scope>
    <source>
        <strain evidence="3">AVDCRST_MAG33</strain>
    </source>
</reference>
<evidence type="ECO:0000259" key="2">
    <source>
        <dbReference type="Pfam" id="PF01243"/>
    </source>
</evidence>
<dbReference type="InterPro" id="IPR052019">
    <property type="entry name" value="F420H2_bilvrd_red/Heme_oxyg"/>
</dbReference>